<evidence type="ECO:0000313" key="1">
    <source>
        <dbReference type="EMBL" id="KKK60848.1"/>
    </source>
</evidence>
<sequence>IQAVKSSFEEEDVEKTIKNFDTFIDPNKYGQQMIDQFFEEHREIRLWKIRLKDRGLIYLQENKQKMNDLFDNIEAIVTQKIRNEIAQN</sequence>
<organism evidence="1">
    <name type="scientific">marine sediment metagenome</name>
    <dbReference type="NCBI Taxonomy" id="412755"/>
    <lineage>
        <taxon>unclassified sequences</taxon>
        <taxon>metagenomes</taxon>
        <taxon>ecological metagenomes</taxon>
    </lineage>
</organism>
<accession>A0A0F8WW40</accession>
<feature type="non-terminal residue" evidence="1">
    <location>
        <position position="1"/>
    </location>
</feature>
<reference evidence="1" key="1">
    <citation type="journal article" date="2015" name="Nature">
        <title>Complex archaea that bridge the gap between prokaryotes and eukaryotes.</title>
        <authorList>
            <person name="Spang A."/>
            <person name="Saw J.H."/>
            <person name="Jorgensen S.L."/>
            <person name="Zaremba-Niedzwiedzka K."/>
            <person name="Martijn J."/>
            <person name="Lind A.E."/>
            <person name="van Eijk R."/>
            <person name="Schleper C."/>
            <person name="Guy L."/>
            <person name="Ettema T.J."/>
        </authorList>
    </citation>
    <scope>NUCLEOTIDE SEQUENCE</scope>
</reference>
<dbReference type="EMBL" id="LAZR01062766">
    <property type="protein sequence ID" value="KKK60848.1"/>
    <property type="molecule type" value="Genomic_DNA"/>
</dbReference>
<gene>
    <name evidence="1" type="ORF">LCGC14_3020270</name>
</gene>
<comment type="caution">
    <text evidence="1">The sequence shown here is derived from an EMBL/GenBank/DDBJ whole genome shotgun (WGS) entry which is preliminary data.</text>
</comment>
<proteinExistence type="predicted"/>
<dbReference type="AlphaFoldDB" id="A0A0F8WW40"/>
<protein>
    <submittedName>
        <fullName evidence="1">Uncharacterized protein</fullName>
    </submittedName>
</protein>
<name>A0A0F8WW40_9ZZZZ</name>